<dbReference type="AlphaFoldDB" id="A0A9Q0IYB5"/>
<proteinExistence type="predicted"/>
<protein>
    <submittedName>
        <fullName evidence="2">Uncharacterized protein</fullName>
    </submittedName>
</protein>
<dbReference type="Proteomes" id="UP001148018">
    <property type="component" value="Unassembled WGS sequence"/>
</dbReference>
<sequence>MPWVEAGQSLVEGSRVKQTVVVGPDVEGGVAPAAGGGELEGAVVRELMVPLVPPCWWEVIEVGEEEVVAVVVVLAWGAKRGRGERGVSKWPGKRQTKGKQRHTSTHESHHEIRVEEKERERLPPDDTAAKLIGDTPS</sequence>
<dbReference type="EMBL" id="JANIIK010000034">
    <property type="protein sequence ID" value="KAJ3615325.1"/>
    <property type="molecule type" value="Genomic_DNA"/>
</dbReference>
<evidence type="ECO:0000313" key="2">
    <source>
        <dbReference type="EMBL" id="KAJ3615325.1"/>
    </source>
</evidence>
<feature type="compositionally biased region" description="Basic residues" evidence="1">
    <location>
        <begin position="91"/>
        <end position="103"/>
    </location>
</feature>
<accession>A0A9Q0IYB5</accession>
<reference evidence="2" key="1">
    <citation type="submission" date="2022-07" db="EMBL/GenBank/DDBJ databases">
        <title>Chromosome-level genome of Muraenolepis orangiensis.</title>
        <authorList>
            <person name="Kim J."/>
        </authorList>
    </citation>
    <scope>NUCLEOTIDE SEQUENCE</scope>
    <source>
        <strain evidence="2">KU_S4_2022</strain>
        <tissue evidence="2">Muscle</tissue>
    </source>
</reference>
<organism evidence="2 3">
    <name type="scientific">Muraenolepis orangiensis</name>
    <name type="common">Patagonian moray cod</name>
    <dbReference type="NCBI Taxonomy" id="630683"/>
    <lineage>
        <taxon>Eukaryota</taxon>
        <taxon>Metazoa</taxon>
        <taxon>Chordata</taxon>
        <taxon>Craniata</taxon>
        <taxon>Vertebrata</taxon>
        <taxon>Euteleostomi</taxon>
        <taxon>Actinopterygii</taxon>
        <taxon>Neopterygii</taxon>
        <taxon>Teleostei</taxon>
        <taxon>Neoteleostei</taxon>
        <taxon>Acanthomorphata</taxon>
        <taxon>Zeiogadaria</taxon>
        <taxon>Gadariae</taxon>
        <taxon>Gadiformes</taxon>
        <taxon>Muraenolepidoidei</taxon>
        <taxon>Muraenolepididae</taxon>
        <taxon>Muraenolepis</taxon>
    </lineage>
</organism>
<evidence type="ECO:0000313" key="3">
    <source>
        <dbReference type="Proteomes" id="UP001148018"/>
    </source>
</evidence>
<feature type="compositionally biased region" description="Basic and acidic residues" evidence="1">
    <location>
        <begin position="104"/>
        <end position="128"/>
    </location>
</feature>
<comment type="caution">
    <text evidence="2">The sequence shown here is derived from an EMBL/GenBank/DDBJ whole genome shotgun (WGS) entry which is preliminary data.</text>
</comment>
<keyword evidence="3" id="KW-1185">Reference proteome</keyword>
<feature type="region of interest" description="Disordered" evidence="1">
    <location>
        <begin position="81"/>
        <end position="137"/>
    </location>
</feature>
<name>A0A9Q0IYB5_9TELE</name>
<evidence type="ECO:0000256" key="1">
    <source>
        <dbReference type="SAM" id="MobiDB-lite"/>
    </source>
</evidence>
<gene>
    <name evidence="2" type="ORF">NHX12_018893</name>
</gene>